<feature type="repeat" description="ANK" evidence="3">
    <location>
        <begin position="224"/>
        <end position="256"/>
    </location>
</feature>
<keyword evidence="1" id="KW-0677">Repeat</keyword>
<comment type="caution">
    <text evidence="5">The sequence shown here is derived from an EMBL/GenBank/DDBJ whole genome shotgun (WGS) entry which is preliminary data.</text>
</comment>
<dbReference type="Gene3D" id="1.25.40.20">
    <property type="entry name" value="Ankyrin repeat-containing domain"/>
    <property type="match status" value="2"/>
</dbReference>
<feature type="repeat" description="ANK" evidence="3">
    <location>
        <begin position="257"/>
        <end position="289"/>
    </location>
</feature>
<dbReference type="Pfam" id="PF00023">
    <property type="entry name" value="Ank"/>
    <property type="match status" value="1"/>
</dbReference>
<gene>
    <name evidence="5" type="ORF">Ctob_013627</name>
</gene>
<evidence type="ECO:0000313" key="6">
    <source>
        <dbReference type="Proteomes" id="UP000037460"/>
    </source>
</evidence>
<feature type="repeat" description="ANK" evidence="3">
    <location>
        <begin position="325"/>
        <end position="357"/>
    </location>
</feature>
<evidence type="ECO:0000256" key="3">
    <source>
        <dbReference type="PROSITE-ProRule" id="PRU00023"/>
    </source>
</evidence>
<protein>
    <submittedName>
        <fullName evidence="5">Ankyrin repeat domain protein</fullName>
    </submittedName>
</protein>
<dbReference type="PANTHER" id="PTHR24173:SF74">
    <property type="entry name" value="ANKYRIN REPEAT DOMAIN-CONTAINING PROTEIN 16"/>
    <property type="match status" value="1"/>
</dbReference>
<name>A0A0M0LR60_9EUKA</name>
<reference evidence="6" key="1">
    <citation type="journal article" date="2015" name="PLoS Genet.">
        <title>Genome Sequence and Transcriptome Analyses of Chrysochromulina tobin: Metabolic Tools for Enhanced Algal Fitness in the Prominent Order Prymnesiales (Haptophyceae).</title>
        <authorList>
            <person name="Hovde B.T."/>
            <person name="Deodato C.R."/>
            <person name="Hunsperger H.M."/>
            <person name="Ryken S.A."/>
            <person name="Yost W."/>
            <person name="Jha R.K."/>
            <person name="Patterson J."/>
            <person name="Monnat R.J. Jr."/>
            <person name="Barlow S.B."/>
            <person name="Starkenburg S.R."/>
            <person name="Cattolico R.A."/>
        </authorList>
    </citation>
    <scope>NUCLEOTIDE SEQUENCE</scope>
    <source>
        <strain evidence="6">CCMP291</strain>
    </source>
</reference>
<dbReference type="SMART" id="SM00248">
    <property type="entry name" value="ANK"/>
    <property type="match status" value="4"/>
</dbReference>
<dbReference type="PROSITE" id="PS50297">
    <property type="entry name" value="ANK_REP_REGION"/>
    <property type="match status" value="3"/>
</dbReference>
<accession>A0A0M0LR60</accession>
<evidence type="ECO:0000313" key="5">
    <source>
        <dbReference type="EMBL" id="KOO53392.1"/>
    </source>
</evidence>
<dbReference type="AlphaFoldDB" id="A0A0M0LR60"/>
<dbReference type="InterPro" id="IPR036770">
    <property type="entry name" value="Ankyrin_rpt-contain_sf"/>
</dbReference>
<feature type="region of interest" description="Disordered" evidence="4">
    <location>
        <begin position="393"/>
        <end position="416"/>
    </location>
</feature>
<feature type="region of interest" description="Disordered" evidence="4">
    <location>
        <begin position="1"/>
        <end position="31"/>
    </location>
</feature>
<organism evidence="5 6">
    <name type="scientific">Chrysochromulina tobinii</name>
    <dbReference type="NCBI Taxonomy" id="1460289"/>
    <lineage>
        <taxon>Eukaryota</taxon>
        <taxon>Haptista</taxon>
        <taxon>Haptophyta</taxon>
        <taxon>Prymnesiophyceae</taxon>
        <taxon>Prymnesiales</taxon>
        <taxon>Chrysochromulinaceae</taxon>
        <taxon>Chrysochromulina</taxon>
    </lineage>
</organism>
<dbReference type="InterPro" id="IPR002110">
    <property type="entry name" value="Ankyrin_rpt"/>
</dbReference>
<evidence type="ECO:0000256" key="4">
    <source>
        <dbReference type="SAM" id="MobiDB-lite"/>
    </source>
</evidence>
<evidence type="ECO:0000256" key="1">
    <source>
        <dbReference type="ARBA" id="ARBA00022737"/>
    </source>
</evidence>
<dbReference type="PROSITE" id="PS50088">
    <property type="entry name" value="ANK_REPEAT"/>
    <property type="match status" value="3"/>
</dbReference>
<dbReference type="Proteomes" id="UP000037460">
    <property type="component" value="Unassembled WGS sequence"/>
</dbReference>
<dbReference type="Pfam" id="PF12796">
    <property type="entry name" value="Ank_2"/>
    <property type="match status" value="1"/>
</dbReference>
<proteinExistence type="predicted"/>
<sequence>MPPLQVLEPKLPEFEKPQRPGKSGASDTNSASDTRALNVITHFMKGDNERHLGLKIKLPDSVDDRSVKEAIVDPFVAQYDKKFTKYPASAFRPFLHIKVLVWSGPRPCAADVFRDKDRDGVEDIQEAEKPIYALLDVEQPVSVLRKRAHNKLRPTVEVELVAAESTAIVLRSFPTTTLLAPGEQLLTMLTDIDCEPDEMHALVDAAIAGGELAYLGLTSARDRDGRNALHLAVTRGDLTLCRKLLRRRQDVHAMDSNRDTALHVACLAGRQLIVADLVQLGAHIHEKNRDLMSPLQLSVVDEAHGNGEVVRMLVEAGCDIDAKCWDITPLMAAASAGHVWALEVLLELGADTMVRNGYEMMALDYARCQDTAELIHEWMRGFLLPDAEMLERQQASRNARKRNTTNPPAMSHETEHKGPRLYQATRVMSLEAAFEALELPTEWLAGFRASGEHFGAMRRKWRQIRRVRIVGLVAKPEHNGKLGRAKLFDRCANRYGVELEDGSGTLKVKEVNLELAEDAEGEAEVPALKPAYPPKLAKPMPISFDHSKLPERLSSVKFGP</sequence>
<dbReference type="SUPFAM" id="SSF48403">
    <property type="entry name" value="Ankyrin repeat"/>
    <property type="match status" value="1"/>
</dbReference>
<dbReference type="EMBL" id="JWZX01000251">
    <property type="protein sequence ID" value="KOO53392.1"/>
    <property type="molecule type" value="Genomic_DNA"/>
</dbReference>
<keyword evidence="6" id="KW-1185">Reference proteome</keyword>
<keyword evidence="2 3" id="KW-0040">ANK repeat</keyword>
<evidence type="ECO:0000256" key="2">
    <source>
        <dbReference type="ARBA" id="ARBA00023043"/>
    </source>
</evidence>
<dbReference type="OrthoDB" id="539213at2759"/>
<dbReference type="PANTHER" id="PTHR24173">
    <property type="entry name" value="ANKYRIN REPEAT CONTAINING"/>
    <property type="match status" value="1"/>
</dbReference>